<gene>
    <name evidence="3" type="ORF">AFUS01_LOCUS33723</name>
</gene>
<reference evidence="3" key="1">
    <citation type="submission" date="2021-06" db="EMBL/GenBank/DDBJ databases">
        <authorList>
            <person name="Hodson N. C."/>
            <person name="Mongue J. A."/>
            <person name="Jaron S. K."/>
        </authorList>
    </citation>
    <scope>NUCLEOTIDE SEQUENCE</scope>
</reference>
<name>A0A8J2L1M2_9HEXA</name>
<dbReference type="CDD" id="cd00190">
    <property type="entry name" value="Tryp_SPc"/>
    <property type="match status" value="1"/>
</dbReference>
<evidence type="ECO:0000259" key="2">
    <source>
        <dbReference type="PROSITE" id="PS50240"/>
    </source>
</evidence>
<dbReference type="PANTHER" id="PTHR24252">
    <property type="entry name" value="ACROSIN-RELATED"/>
    <property type="match status" value="1"/>
</dbReference>
<dbReference type="InterPro" id="IPR018114">
    <property type="entry name" value="TRYPSIN_HIS"/>
</dbReference>
<dbReference type="Proteomes" id="UP000708208">
    <property type="component" value="Unassembled WGS sequence"/>
</dbReference>
<comment type="caution">
    <text evidence="3">The sequence shown here is derived from an EMBL/GenBank/DDBJ whole genome shotgun (WGS) entry which is preliminary data.</text>
</comment>
<dbReference type="PROSITE" id="PS00134">
    <property type="entry name" value="TRYPSIN_HIS"/>
    <property type="match status" value="1"/>
</dbReference>
<dbReference type="OrthoDB" id="6380398at2759"/>
<keyword evidence="4" id="KW-1185">Reference proteome</keyword>
<organism evidence="3 4">
    <name type="scientific">Allacma fusca</name>
    <dbReference type="NCBI Taxonomy" id="39272"/>
    <lineage>
        <taxon>Eukaryota</taxon>
        <taxon>Metazoa</taxon>
        <taxon>Ecdysozoa</taxon>
        <taxon>Arthropoda</taxon>
        <taxon>Hexapoda</taxon>
        <taxon>Collembola</taxon>
        <taxon>Symphypleona</taxon>
        <taxon>Sminthuridae</taxon>
        <taxon>Allacma</taxon>
    </lineage>
</organism>
<evidence type="ECO:0000313" key="4">
    <source>
        <dbReference type="Proteomes" id="UP000708208"/>
    </source>
</evidence>
<dbReference type="InterPro" id="IPR001254">
    <property type="entry name" value="Trypsin_dom"/>
</dbReference>
<dbReference type="PANTHER" id="PTHR24252:SF7">
    <property type="entry name" value="HYALIN"/>
    <property type="match status" value="1"/>
</dbReference>
<evidence type="ECO:0000256" key="1">
    <source>
        <dbReference type="ARBA" id="ARBA00023157"/>
    </source>
</evidence>
<keyword evidence="1" id="KW-1015">Disulfide bond</keyword>
<sequence>MVCHYRRNHSDKNLNIFIPRIKAEMDLDVVQNYITKIDGTRPNPKELLGQFDFPSEEAKDSFSSYGEKTGPLPEPCELLTPAHVRIPGKLRFGNKGKDSYRCSKKNKRFARAKYPTGGTNNYKGNSVRLAIVESAIFSWMSGGVFLQMSAPISVDYAKRFIGQRNPECQSLETDSQLFQGSLSLKSYGFMVLIMRAEYSEILCGASLLDETHILTAGHCVNYIQELLDFNETIEAWIAPRNLETFYGQRIPIEGIRGHEGFQPRPVLHNDIAVAKLETPVEFQGDIQTVCVGVGSYHKHSVTMIGFGNYDCYNSSNDLRVASGQAMDTKTCKEAGHRGALIDSQLCAKLLNGENEPAEQALGDSGGPLFLSDPYADAGIRDYTQVGIVSYNFIRNGSADSTGKPRDPCPNLKIPGTYTRLGAFTDFIKELAPNARFCY</sequence>
<dbReference type="Pfam" id="PF00089">
    <property type="entry name" value="Trypsin"/>
    <property type="match status" value="1"/>
</dbReference>
<proteinExistence type="predicted"/>
<dbReference type="GO" id="GO:0004252">
    <property type="term" value="F:serine-type endopeptidase activity"/>
    <property type="evidence" value="ECO:0007669"/>
    <property type="project" value="InterPro"/>
</dbReference>
<dbReference type="AlphaFoldDB" id="A0A8J2L1M2"/>
<dbReference type="SMART" id="SM00020">
    <property type="entry name" value="Tryp_SPc"/>
    <property type="match status" value="1"/>
</dbReference>
<evidence type="ECO:0000313" key="3">
    <source>
        <dbReference type="EMBL" id="CAG7823510.1"/>
    </source>
</evidence>
<feature type="domain" description="Peptidase S1" evidence="2">
    <location>
        <begin position="177"/>
        <end position="432"/>
    </location>
</feature>
<dbReference type="EMBL" id="CAJVCH010529758">
    <property type="protein sequence ID" value="CAG7823510.1"/>
    <property type="molecule type" value="Genomic_DNA"/>
</dbReference>
<dbReference type="GO" id="GO:0006508">
    <property type="term" value="P:proteolysis"/>
    <property type="evidence" value="ECO:0007669"/>
    <property type="project" value="InterPro"/>
</dbReference>
<dbReference type="PROSITE" id="PS50240">
    <property type="entry name" value="TRYPSIN_DOM"/>
    <property type="match status" value="1"/>
</dbReference>
<accession>A0A8J2L1M2</accession>
<protein>
    <recommendedName>
        <fullName evidence="2">Peptidase S1 domain-containing protein</fullName>
    </recommendedName>
</protein>